<dbReference type="CDD" id="cd24098">
    <property type="entry name" value="ASKHA_NBD_TobZ_N"/>
    <property type="match status" value="1"/>
</dbReference>
<reference evidence="4 5" key="1">
    <citation type="journal article" date="2018" name="Appl. Microbiol. Biotechnol.">
        <title>Co-cultivation of the strictly anaerobic methanogen Methanosarcina barkeri with aerobic methanotrophs in an oxygen-limited membrane bioreactor.</title>
        <authorList>
            <person name="In 't Zandt M.H."/>
            <person name="van den Bosch T.J.M."/>
            <person name="Rijkers R."/>
            <person name="van Kessel M.A.H.J."/>
            <person name="Jetten M.S.M."/>
            <person name="Welte C.U."/>
        </authorList>
    </citation>
    <scope>NUCLEOTIDE SEQUENCE [LARGE SCALE GENOMIC DNA]</scope>
    <source>
        <strain evidence="4 5">DSM 17706</strain>
    </source>
</reference>
<dbReference type="InterPro" id="IPR003696">
    <property type="entry name" value="Carbtransf_dom"/>
</dbReference>
<evidence type="ECO:0000313" key="5">
    <source>
        <dbReference type="Proteomes" id="UP000245137"/>
    </source>
</evidence>
<dbReference type="InterPro" id="IPR038152">
    <property type="entry name" value="Carbam_trans_C_sf"/>
</dbReference>
<dbReference type="GO" id="GO:0003824">
    <property type="term" value="F:catalytic activity"/>
    <property type="evidence" value="ECO:0007669"/>
    <property type="project" value="InterPro"/>
</dbReference>
<name>A0A2U1SM46_METSR</name>
<evidence type="ECO:0000313" key="4">
    <source>
        <dbReference type="EMBL" id="PWB92687.1"/>
    </source>
</evidence>
<accession>A0A2U1SM46</accession>
<evidence type="ECO:0000259" key="2">
    <source>
        <dbReference type="Pfam" id="PF02543"/>
    </source>
</evidence>
<dbReference type="Gene3D" id="3.90.870.20">
    <property type="entry name" value="Carbamoyltransferase, C-terminal domain"/>
    <property type="match status" value="1"/>
</dbReference>
<sequence>MRILGVSAFYHDSAAALIEDGRIVAAAQEERFSRVKHDARFPANAIDYCLAAAGVEAKDIDHVAFYDKPFVKFERLLETYTTFAPRGFQSFATALPVWLRDKLFQKSLLAQKLKHHAPNVDWRVRLLFAEHHLSHAASAFYPSPFDEAVVLTMDGVGEWATTSVAFGEGAKLVMQRELRFPHSLGLLYSAFTYYTGFKVNSGEYKLMGLAPYGEPKYASLILDHIVDLKKDGTFRLDQSYFDYCTGLRMTSEKLHRLFGGPPRAPEEQLTQRHMDIAASIQAVTEEIVLRLTRALAAETGARNLCLAGGVALNCVANGKVLRDKSFERIWIQPAAGDAGGALGAALLAYHDFNGRPRAARGESDAMEGAYLGPSYSQSDIERRLADCGARFTTLSDEETIAATARDLADGRAVGWFQGRMEFGPRALGGRSILADPRSPQMQRTLNLKVKYRESFRPFAPSVLREHVADWFDLDEDSPYMLLVAEVAKRHRLATSAEDEALFGIERLQRPRSVIPAVTHVDGSARVQTVHRETNPRYHALISAFHARTGCPVLVNTSFNVRGEPIVCKPEDAFACFMGTEIETLVIGNCHLRKEDQDQALRKDYKDRFELD</sequence>
<evidence type="ECO:0008006" key="6">
    <source>
        <dbReference type="Google" id="ProtNLM"/>
    </source>
</evidence>
<dbReference type="Pfam" id="PF02543">
    <property type="entry name" value="Carbam_trans_N"/>
    <property type="match status" value="1"/>
</dbReference>
<dbReference type="OrthoDB" id="9780777at2"/>
<comment type="caution">
    <text evidence="4">The sequence shown here is derived from an EMBL/GenBank/DDBJ whole genome shotgun (WGS) entry which is preliminary data.</text>
</comment>
<dbReference type="RefSeq" id="WP_108918409.1">
    <property type="nucleotide sequence ID" value="NZ_BGJY01000009.1"/>
</dbReference>
<dbReference type="Gene3D" id="3.30.420.40">
    <property type="match status" value="2"/>
</dbReference>
<proteinExistence type="inferred from homology"/>
<dbReference type="Pfam" id="PF16861">
    <property type="entry name" value="Carbam_trans_C"/>
    <property type="match status" value="1"/>
</dbReference>
<gene>
    <name evidence="4" type="ORF">C5689_16870</name>
</gene>
<dbReference type="InterPro" id="IPR031730">
    <property type="entry name" value="Carbam_trans_C"/>
</dbReference>
<dbReference type="InterPro" id="IPR043129">
    <property type="entry name" value="ATPase_NBD"/>
</dbReference>
<evidence type="ECO:0000256" key="1">
    <source>
        <dbReference type="ARBA" id="ARBA00006129"/>
    </source>
</evidence>
<dbReference type="PANTHER" id="PTHR34847">
    <property type="entry name" value="NODULATION PROTEIN U"/>
    <property type="match status" value="1"/>
</dbReference>
<comment type="similarity">
    <text evidence="1">Belongs to the NodU/CmcH family.</text>
</comment>
<organism evidence="4 5">
    <name type="scientific">Methylosinus sporium</name>
    <dbReference type="NCBI Taxonomy" id="428"/>
    <lineage>
        <taxon>Bacteria</taxon>
        <taxon>Pseudomonadati</taxon>
        <taxon>Pseudomonadota</taxon>
        <taxon>Alphaproteobacteria</taxon>
        <taxon>Hyphomicrobiales</taxon>
        <taxon>Methylocystaceae</taxon>
        <taxon>Methylosinus</taxon>
    </lineage>
</organism>
<keyword evidence="5" id="KW-1185">Reference proteome</keyword>
<evidence type="ECO:0000259" key="3">
    <source>
        <dbReference type="Pfam" id="PF16861"/>
    </source>
</evidence>
<dbReference type="InterPro" id="IPR051338">
    <property type="entry name" value="NodU/CmcH_Carbamoyltrnsfr"/>
</dbReference>
<feature type="domain" description="Carbamoyltransferase C-terminal" evidence="3">
    <location>
        <begin position="404"/>
        <end position="593"/>
    </location>
</feature>
<protein>
    <recommendedName>
        <fullName evidence="6">Carbamoyltransferase</fullName>
    </recommendedName>
</protein>
<dbReference type="PANTHER" id="PTHR34847:SF1">
    <property type="entry name" value="NODULATION PROTEIN U"/>
    <property type="match status" value="1"/>
</dbReference>
<dbReference type="Proteomes" id="UP000245137">
    <property type="component" value="Unassembled WGS sequence"/>
</dbReference>
<dbReference type="AlphaFoldDB" id="A0A2U1SM46"/>
<dbReference type="SUPFAM" id="SSF53067">
    <property type="entry name" value="Actin-like ATPase domain"/>
    <property type="match status" value="1"/>
</dbReference>
<feature type="domain" description="Carbamoyltransferase" evidence="2">
    <location>
        <begin position="2"/>
        <end position="346"/>
    </location>
</feature>
<dbReference type="EMBL" id="PUIV01000039">
    <property type="protein sequence ID" value="PWB92687.1"/>
    <property type="molecule type" value="Genomic_DNA"/>
</dbReference>